<protein>
    <recommendedName>
        <fullName evidence="4 9">Thiopurine S-methyltransferase</fullName>
        <ecNumber evidence="4 9">2.1.1.67</ecNumber>
    </recommendedName>
    <alternativeName>
        <fullName evidence="9">Thiopurine methyltransferase</fullName>
    </alternativeName>
</protein>
<dbReference type="PANTHER" id="PTHR10259:SF11">
    <property type="entry name" value="THIOPURINE S-METHYLTRANSFERASE"/>
    <property type="match status" value="1"/>
</dbReference>
<accession>A0A1T5J755</accession>
<keyword evidence="8 9" id="KW-0949">S-adenosyl-L-methionine</keyword>
<evidence type="ECO:0000256" key="6">
    <source>
        <dbReference type="ARBA" id="ARBA00022603"/>
    </source>
</evidence>
<dbReference type="InterPro" id="IPR008854">
    <property type="entry name" value="TPMT"/>
</dbReference>
<comment type="subcellular location">
    <subcellularLocation>
        <location evidence="2 9">Cytoplasm</location>
    </subcellularLocation>
</comment>
<evidence type="ECO:0000256" key="2">
    <source>
        <dbReference type="ARBA" id="ARBA00004496"/>
    </source>
</evidence>
<dbReference type="GO" id="GO:0005737">
    <property type="term" value="C:cytoplasm"/>
    <property type="evidence" value="ECO:0007669"/>
    <property type="project" value="UniProtKB-SubCell"/>
</dbReference>
<gene>
    <name evidence="9" type="primary">tpm</name>
    <name evidence="10" type="ORF">SAMN06296058_0574</name>
</gene>
<evidence type="ECO:0000256" key="3">
    <source>
        <dbReference type="ARBA" id="ARBA00008145"/>
    </source>
</evidence>
<keyword evidence="7 9" id="KW-0808">Transferase</keyword>
<evidence type="ECO:0000256" key="1">
    <source>
        <dbReference type="ARBA" id="ARBA00000903"/>
    </source>
</evidence>
<dbReference type="EMBL" id="FUZV01000001">
    <property type="protein sequence ID" value="SKC47229.1"/>
    <property type="molecule type" value="Genomic_DNA"/>
</dbReference>
<dbReference type="SUPFAM" id="SSF53335">
    <property type="entry name" value="S-adenosyl-L-methionine-dependent methyltransferases"/>
    <property type="match status" value="1"/>
</dbReference>
<dbReference type="NCBIfam" id="TIGR03840">
    <property type="entry name" value="TMPT_Se_Te"/>
    <property type="match status" value="1"/>
</dbReference>
<dbReference type="GO" id="GO:0008119">
    <property type="term" value="F:thiopurine S-methyltransferase activity"/>
    <property type="evidence" value="ECO:0007669"/>
    <property type="project" value="UniProtKB-UniRule"/>
</dbReference>
<sequence length="220" mass="24493">MMEAGFWLERWKEGRTRFHRDEVMPLLRQHWPALALPAGCRVFVPLAGKSLDMLWLAEQGHAVLGAELSPLAVAQFFDENQLQPAISDEADGRHHRAGPIDLVCGDVFELDAAALAGCTAVYDRAALIALPADMRRRYVSEVYGRLPLGCQALLITLEYPQAEKAGPPFRVDVAEVEALFAPQWSIEELDRRDILAQEPAFQEDGVTALSTAVYRLQRKA</sequence>
<proteinExistence type="inferred from homology"/>
<evidence type="ECO:0000256" key="5">
    <source>
        <dbReference type="ARBA" id="ARBA00022490"/>
    </source>
</evidence>
<evidence type="ECO:0000256" key="9">
    <source>
        <dbReference type="HAMAP-Rule" id="MF_00812"/>
    </source>
</evidence>
<evidence type="ECO:0000256" key="8">
    <source>
        <dbReference type="ARBA" id="ARBA00022691"/>
    </source>
</evidence>
<dbReference type="InterPro" id="IPR025835">
    <property type="entry name" value="Thiopurine_S-MeTrfase"/>
</dbReference>
<feature type="binding site" evidence="9">
    <location>
        <position position="124"/>
    </location>
    <ligand>
        <name>S-adenosyl-L-methionine</name>
        <dbReference type="ChEBI" id="CHEBI:59789"/>
    </ligand>
</feature>
<evidence type="ECO:0000313" key="11">
    <source>
        <dbReference type="Proteomes" id="UP000190341"/>
    </source>
</evidence>
<dbReference type="GO" id="GO:0010038">
    <property type="term" value="P:response to metal ion"/>
    <property type="evidence" value="ECO:0007669"/>
    <property type="project" value="InterPro"/>
</dbReference>
<dbReference type="Proteomes" id="UP000190341">
    <property type="component" value="Unassembled WGS sequence"/>
</dbReference>
<keyword evidence="11" id="KW-1185">Reference proteome</keyword>
<reference evidence="10 11" key="1">
    <citation type="submission" date="2017-02" db="EMBL/GenBank/DDBJ databases">
        <authorList>
            <person name="Peterson S.W."/>
        </authorList>
    </citation>
    <scope>NUCLEOTIDE SEQUENCE [LARGE SCALE GENOMIC DNA]</scope>
    <source>
        <strain evidence="10 11">P15</strain>
    </source>
</reference>
<dbReference type="STRING" id="428993.SAMN06296058_0574"/>
<evidence type="ECO:0000256" key="7">
    <source>
        <dbReference type="ARBA" id="ARBA00022679"/>
    </source>
</evidence>
<dbReference type="InterPro" id="IPR029063">
    <property type="entry name" value="SAM-dependent_MTases_sf"/>
</dbReference>
<organism evidence="10 11">
    <name type="scientific">Pseudoxanthomonas indica</name>
    <dbReference type="NCBI Taxonomy" id="428993"/>
    <lineage>
        <taxon>Bacteria</taxon>
        <taxon>Pseudomonadati</taxon>
        <taxon>Pseudomonadota</taxon>
        <taxon>Gammaproteobacteria</taxon>
        <taxon>Lysobacterales</taxon>
        <taxon>Lysobacteraceae</taxon>
        <taxon>Pseudoxanthomonas</taxon>
    </lineage>
</organism>
<evidence type="ECO:0000313" key="10">
    <source>
        <dbReference type="EMBL" id="SKC47229.1"/>
    </source>
</evidence>
<dbReference type="Gene3D" id="3.40.50.150">
    <property type="entry name" value="Vaccinia Virus protein VP39"/>
    <property type="match status" value="1"/>
</dbReference>
<dbReference type="HAMAP" id="MF_00812">
    <property type="entry name" value="Thiopur_methtran"/>
    <property type="match status" value="1"/>
</dbReference>
<keyword evidence="5 9" id="KW-0963">Cytoplasm</keyword>
<dbReference type="EC" id="2.1.1.67" evidence="4 9"/>
<dbReference type="Pfam" id="PF05724">
    <property type="entry name" value="TPMT"/>
    <property type="match status" value="1"/>
</dbReference>
<dbReference type="PROSITE" id="PS51585">
    <property type="entry name" value="SAM_MT_TPMT"/>
    <property type="match status" value="1"/>
</dbReference>
<dbReference type="InterPro" id="IPR022474">
    <property type="entry name" value="Thiopur_S-MeTfrase_Se/Te_detox"/>
</dbReference>
<comment type="similarity">
    <text evidence="3 9">Belongs to the class I-like SAM-binding methyltransferase superfamily. TPMT family.</text>
</comment>
<keyword evidence="6 9" id="KW-0489">Methyltransferase</keyword>
<feature type="binding site" evidence="9">
    <location>
        <position position="11"/>
    </location>
    <ligand>
        <name>S-adenosyl-L-methionine</name>
        <dbReference type="ChEBI" id="CHEBI:59789"/>
    </ligand>
</feature>
<dbReference type="AlphaFoldDB" id="A0A1T5J755"/>
<feature type="binding site" evidence="9">
    <location>
        <position position="46"/>
    </location>
    <ligand>
        <name>S-adenosyl-L-methionine</name>
        <dbReference type="ChEBI" id="CHEBI:59789"/>
    </ligand>
</feature>
<name>A0A1T5J755_9GAMM</name>
<dbReference type="GO" id="GO:0032259">
    <property type="term" value="P:methylation"/>
    <property type="evidence" value="ECO:0007669"/>
    <property type="project" value="UniProtKB-KW"/>
</dbReference>
<dbReference type="PIRSF" id="PIRSF023956">
    <property type="entry name" value="Thiopurine_S-methyltransferase"/>
    <property type="match status" value="1"/>
</dbReference>
<dbReference type="PANTHER" id="PTHR10259">
    <property type="entry name" value="THIOPURINE S-METHYLTRANSFERASE"/>
    <property type="match status" value="1"/>
</dbReference>
<dbReference type="FunFam" id="3.40.50.150:FF:000101">
    <property type="entry name" value="Thiopurine S-methyltransferase"/>
    <property type="match status" value="1"/>
</dbReference>
<feature type="binding site" evidence="9">
    <location>
        <position position="67"/>
    </location>
    <ligand>
        <name>S-adenosyl-L-methionine</name>
        <dbReference type="ChEBI" id="CHEBI:59789"/>
    </ligand>
</feature>
<evidence type="ECO:0000256" key="4">
    <source>
        <dbReference type="ARBA" id="ARBA00011905"/>
    </source>
</evidence>
<comment type="catalytic activity">
    <reaction evidence="1 9">
        <text>S-adenosyl-L-methionine + a thiopurine = S-adenosyl-L-homocysteine + a thiopurine S-methylether.</text>
        <dbReference type="EC" id="2.1.1.67"/>
    </reaction>
</comment>
<dbReference type="NCBIfam" id="NF009732">
    <property type="entry name" value="PRK13255.1"/>
    <property type="match status" value="1"/>
</dbReference>